<keyword evidence="1" id="KW-1133">Transmembrane helix</keyword>
<evidence type="ECO:0000313" key="2">
    <source>
        <dbReference type="EMBL" id="GES38681.1"/>
    </source>
</evidence>
<name>A0ABQ0YQ24_9NOCA</name>
<accession>A0ABQ0YQ24</accession>
<keyword evidence="1" id="KW-0812">Transmembrane</keyword>
<dbReference type="EMBL" id="BLAH01000096">
    <property type="protein sequence ID" value="GES38681.1"/>
    <property type="molecule type" value="Genomic_DNA"/>
</dbReference>
<proteinExistence type="predicted"/>
<evidence type="ECO:0000256" key="1">
    <source>
        <dbReference type="SAM" id="Phobius"/>
    </source>
</evidence>
<feature type="transmembrane region" description="Helical" evidence="1">
    <location>
        <begin position="95"/>
        <end position="112"/>
    </location>
</feature>
<organism evidence="2 3">
    <name type="scientific">Rhodococcus aetherivorans</name>
    <dbReference type="NCBI Taxonomy" id="191292"/>
    <lineage>
        <taxon>Bacteria</taxon>
        <taxon>Bacillati</taxon>
        <taxon>Actinomycetota</taxon>
        <taxon>Actinomycetes</taxon>
        <taxon>Mycobacteriales</taxon>
        <taxon>Nocardiaceae</taxon>
        <taxon>Rhodococcus</taxon>
    </lineage>
</organism>
<keyword evidence="1" id="KW-0472">Membrane</keyword>
<comment type="caution">
    <text evidence="2">The sequence shown here is derived from an EMBL/GenBank/DDBJ whole genome shotgun (WGS) entry which is preliminary data.</text>
</comment>
<protein>
    <recommendedName>
        <fullName evidence="4">TMhelix containing protein</fullName>
    </recommendedName>
</protein>
<reference evidence="2 3" key="1">
    <citation type="journal article" date="2018" name="Biodegradation">
        <title>1,4-Dioxane degradation characteristics of Rhodococcus aetherivorans JCM 14343.</title>
        <authorList>
            <person name="Inoue D."/>
            <person name="Tsunoda T."/>
            <person name="Yamamoto N."/>
            <person name="Ike M."/>
            <person name="Sei K."/>
        </authorList>
    </citation>
    <scope>NUCLEOTIDE SEQUENCE [LARGE SCALE GENOMIC DNA]</scope>
    <source>
        <strain evidence="2 3">JCM 14343</strain>
    </source>
</reference>
<evidence type="ECO:0008006" key="4">
    <source>
        <dbReference type="Google" id="ProtNLM"/>
    </source>
</evidence>
<gene>
    <name evidence="2" type="ORF">RAJCM14343_3946</name>
</gene>
<keyword evidence="3" id="KW-1185">Reference proteome</keyword>
<evidence type="ECO:0000313" key="3">
    <source>
        <dbReference type="Proteomes" id="UP000325466"/>
    </source>
</evidence>
<dbReference type="Proteomes" id="UP000325466">
    <property type="component" value="Unassembled WGS sequence"/>
</dbReference>
<sequence>MADQEKTNQLVTDVAVIKSELVHINSNLATAAKNDERILKRIEDLSVVTREEFVTYKQEMASKHEECVEKADEKYLQRSELAGLVKLWDFLTDKLVQMVGIALIIVVLAVIVRNADIADVLK</sequence>